<dbReference type="PANTHER" id="PTHR30121:SF6">
    <property type="entry name" value="SLR6007 PROTEIN"/>
    <property type="match status" value="1"/>
</dbReference>
<dbReference type="CDD" id="cd01127">
    <property type="entry name" value="TrwB_TraG_TraD_VirD4"/>
    <property type="match status" value="1"/>
</dbReference>
<dbReference type="InterPro" id="IPR051162">
    <property type="entry name" value="T4SS_component"/>
</dbReference>
<dbReference type="Pfam" id="PF05872">
    <property type="entry name" value="HerA_C"/>
    <property type="match status" value="1"/>
</dbReference>
<proteinExistence type="predicted"/>
<feature type="compositionally biased region" description="Basic and acidic residues" evidence="1">
    <location>
        <begin position="441"/>
        <end position="486"/>
    </location>
</feature>
<dbReference type="InterPro" id="IPR027417">
    <property type="entry name" value="P-loop_NTPase"/>
</dbReference>
<feature type="region of interest" description="Disordered" evidence="1">
    <location>
        <begin position="441"/>
        <end position="505"/>
    </location>
</feature>
<dbReference type="EMBL" id="RAYQ01000014">
    <property type="protein sequence ID" value="RKI90492.1"/>
    <property type="molecule type" value="Genomic_DNA"/>
</dbReference>
<evidence type="ECO:0000313" key="4">
    <source>
        <dbReference type="Proteomes" id="UP000280696"/>
    </source>
</evidence>
<gene>
    <name evidence="3" type="ORF">D7V94_13790</name>
</gene>
<dbReference type="OrthoDB" id="9758751at2"/>
<reference evidence="3 4" key="1">
    <citation type="submission" date="2018-09" db="EMBL/GenBank/DDBJ databases">
        <title>Murine metabolic-syndrome-specific gut microbial biobank.</title>
        <authorList>
            <person name="Liu C."/>
        </authorList>
    </citation>
    <scope>NUCLEOTIDE SEQUENCE [LARGE SCALE GENOMIC DNA]</scope>
    <source>
        <strain evidence="3 4">0.1xD8-82</strain>
    </source>
</reference>
<name>A0A3A9AG57_9FIRM</name>
<feature type="domain" description="Helicase HerA-like C-terminal" evidence="2">
    <location>
        <begin position="11"/>
        <end position="496"/>
    </location>
</feature>
<accession>A0A3A9AG57</accession>
<evidence type="ECO:0000256" key="1">
    <source>
        <dbReference type="SAM" id="MobiDB-lite"/>
    </source>
</evidence>
<dbReference type="Proteomes" id="UP000280696">
    <property type="component" value="Unassembled WGS sequence"/>
</dbReference>
<dbReference type="PANTHER" id="PTHR30121">
    <property type="entry name" value="UNCHARACTERIZED PROTEIN YJGR-RELATED"/>
    <property type="match status" value="1"/>
</dbReference>
<comment type="caution">
    <text evidence="3">The sequence shown here is derived from an EMBL/GenBank/DDBJ whole genome shotgun (WGS) entry which is preliminary data.</text>
</comment>
<evidence type="ECO:0000313" key="3">
    <source>
        <dbReference type="EMBL" id="RKI90492.1"/>
    </source>
</evidence>
<dbReference type="CDD" id="cd22249">
    <property type="entry name" value="UDM1_RNF168_RNF169-like"/>
    <property type="match status" value="1"/>
</dbReference>
<keyword evidence="4" id="KW-1185">Reference proteome</keyword>
<dbReference type="RefSeq" id="WP_120470728.1">
    <property type="nucleotide sequence ID" value="NZ_RAYQ01000014.1"/>
</dbReference>
<protein>
    <submittedName>
        <fullName evidence="3">DUF853 family protein</fullName>
    </submittedName>
</protein>
<organism evidence="3 4">
    <name type="scientific">Parablautia intestinalis</name>
    <dbReference type="NCBI Taxonomy" id="2320100"/>
    <lineage>
        <taxon>Bacteria</taxon>
        <taxon>Bacillati</taxon>
        <taxon>Bacillota</taxon>
        <taxon>Clostridia</taxon>
        <taxon>Lachnospirales</taxon>
        <taxon>Lachnospiraceae</taxon>
        <taxon>Parablautia</taxon>
    </lineage>
</organism>
<dbReference type="Gene3D" id="3.40.50.300">
    <property type="entry name" value="P-loop containing nucleotide triphosphate hydrolases"/>
    <property type="match status" value="2"/>
</dbReference>
<sequence length="547" mass="60704">MYQEQKIWIGKSDDEKIYIYPKMANRHGMIAGATGTGKTITLKVLAESFSDCGVPVFLADVKGDLAGMCREELDNENVEKRIDAMGLMEEGFCFRPYPTTFWDIYGEKGLPLRTTISEMGPLLLGRILELNETQSDILTIIFKIADEEQLLLLDTKDLRSMIQHVSENAKEYGEKYGNLPKQSLGAIMRSVVALEVAGGEDFFGEPALSIADWMCTDCDGKGIIQILDCQKLIGSPLMYSTFMLWMMSELFETLPEAGDRGKPKMVFFFDEAHLLFDSAPKSLLMKIEQVVKLIRSKGVGIYFITQNPRDIPDGILGQLGNKIQHALHAYTPAEQKGARAAAGAFRENPQLDTYEALTRLGIGEALISVLDEKGVPTVVKRCNILPPQSQMGPIEDVVREGQVKGSLLYSKYFQMIDRESAYEILEKRVLEREADEKRAAEEAEAVKQRRKEEAAIQRQQEKEKAAAERQRLKEEEAARKAREKETTAQNKRIKRTVGQAASSAAGTIGREVGNSVGKSLGGSFGKKVGGNVGASLGRGILRTLFKL</sequence>
<evidence type="ECO:0000259" key="2">
    <source>
        <dbReference type="Pfam" id="PF05872"/>
    </source>
</evidence>
<dbReference type="SUPFAM" id="SSF52540">
    <property type="entry name" value="P-loop containing nucleoside triphosphate hydrolases"/>
    <property type="match status" value="1"/>
</dbReference>
<dbReference type="AlphaFoldDB" id="A0A3A9AG57"/>
<dbReference type="InterPro" id="IPR033186">
    <property type="entry name" value="HerA_C"/>
</dbReference>